<name>A0A1Y1QJE8_9GAMM</name>
<dbReference type="AlphaFoldDB" id="A0A1Y1QJE8"/>
<dbReference type="Proteomes" id="UP000192491">
    <property type="component" value="Unassembled WGS sequence"/>
</dbReference>
<dbReference type="EMBL" id="MTEJ01000221">
    <property type="protein sequence ID" value="OQX07069.1"/>
    <property type="molecule type" value="Genomic_DNA"/>
</dbReference>
<proteinExistence type="predicted"/>
<protein>
    <submittedName>
        <fullName evidence="1">Uncharacterized protein</fullName>
    </submittedName>
</protein>
<evidence type="ECO:0000313" key="1">
    <source>
        <dbReference type="EMBL" id="OQX07069.1"/>
    </source>
</evidence>
<accession>A0A1Y1QJE8</accession>
<evidence type="ECO:0000313" key="2">
    <source>
        <dbReference type="Proteomes" id="UP000192491"/>
    </source>
</evidence>
<reference evidence="1 2" key="1">
    <citation type="submission" date="2017-01" db="EMBL/GenBank/DDBJ databases">
        <title>Novel large sulfur bacteria in the metagenomes of groundwater-fed chemosynthetic microbial mats in the Lake Huron basin.</title>
        <authorList>
            <person name="Sharrar A.M."/>
            <person name="Flood B.E."/>
            <person name="Bailey J.V."/>
            <person name="Jones D.S."/>
            <person name="Biddanda B."/>
            <person name="Ruberg S.A."/>
            <person name="Marcus D.N."/>
            <person name="Dick G.J."/>
        </authorList>
    </citation>
    <scope>NUCLEOTIDE SEQUENCE [LARGE SCALE GENOMIC DNA]</scope>
    <source>
        <strain evidence="1">A8</strain>
    </source>
</reference>
<gene>
    <name evidence="1" type="ORF">BWK73_28980</name>
</gene>
<sequence length="59" mass="6678">MVRTSLFTQELAHELTGSPLQVYSMKAQLQKRLKLLTAEPEVVIRWNGQEITVKLPKAG</sequence>
<comment type="caution">
    <text evidence="1">The sequence shown here is derived from an EMBL/GenBank/DDBJ whole genome shotgun (WGS) entry which is preliminary data.</text>
</comment>
<organism evidence="1 2">
    <name type="scientific">Thiothrix lacustris</name>
    <dbReference type="NCBI Taxonomy" id="525917"/>
    <lineage>
        <taxon>Bacteria</taxon>
        <taxon>Pseudomonadati</taxon>
        <taxon>Pseudomonadota</taxon>
        <taxon>Gammaproteobacteria</taxon>
        <taxon>Thiotrichales</taxon>
        <taxon>Thiotrichaceae</taxon>
        <taxon>Thiothrix</taxon>
    </lineage>
</organism>